<dbReference type="Pfam" id="PF00482">
    <property type="entry name" value="T2SSF"/>
    <property type="match status" value="1"/>
</dbReference>
<evidence type="ECO:0000256" key="3">
    <source>
        <dbReference type="ARBA" id="ARBA00022692"/>
    </source>
</evidence>
<accession>A0ABT6KPB2</accession>
<feature type="domain" description="Type II secretion system protein GspF" evidence="8">
    <location>
        <begin position="17"/>
        <end position="136"/>
    </location>
</feature>
<feature type="transmembrane region" description="Helical" evidence="7">
    <location>
        <begin position="270"/>
        <end position="295"/>
    </location>
</feature>
<keyword evidence="2" id="KW-1003">Cell membrane</keyword>
<evidence type="ECO:0000256" key="5">
    <source>
        <dbReference type="ARBA" id="ARBA00023136"/>
    </source>
</evidence>
<organism evidence="9 10">
    <name type="scientific">Antiquaquibacter oligotrophicus</name>
    <dbReference type="NCBI Taxonomy" id="2880260"/>
    <lineage>
        <taxon>Bacteria</taxon>
        <taxon>Bacillati</taxon>
        <taxon>Actinomycetota</taxon>
        <taxon>Actinomycetes</taxon>
        <taxon>Micrococcales</taxon>
        <taxon>Microbacteriaceae</taxon>
        <taxon>Antiquaquibacter</taxon>
    </lineage>
</organism>
<sequence length="302" mass="30093">MTTTAGKQNLGDIAGVCQRLAVLLGAGVSPGAAWAFVAETTGNAVVAAAVGQHDVSSALVAASGGLDAREGEAWRGLAAVWSVATDAGAPLAATLRDYAVSLRALADATRDADVALAGPRATARVVLVLPFVGLVFGALLGFGTLDVLVGTPAGWAMLLVGAGLIVAARLWNRRLVASALSRSATPGIACELAAVAVSGGGALDRAVAATRDAVRRFELDAAADGLDEVLALSSRAGVPAAELLRAEAEEQRRDARADAQAAAAALGVRLMLPLGLCILPAFLILGVAPLLVAVLSSTVAGL</sequence>
<dbReference type="PANTHER" id="PTHR35007">
    <property type="entry name" value="INTEGRAL MEMBRANE PROTEIN-RELATED"/>
    <property type="match status" value="1"/>
</dbReference>
<dbReference type="RefSeq" id="WP_322134137.1">
    <property type="nucleotide sequence ID" value="NZ_CP085036.1"/>
</dbReference>
<evidence type="ECO:0000256" key="2">
    <source>
        <dbReference type="ARBA" id="ARBA00022475"/>
    </source>
</evidence>
<name>A0ABT6KPB2_9MICO</name>
<evidence type="ECO:0000256" key="4">
    <source>
        <dbReference type="ARBA" id="ARBA00022989"/>
    </source>
</evidence>
<keyword evidence="10" id="KW-1185">Reference proteome</keyword>
<proteinExistence type="predicted"/>
<dbReference type="InterPro" id="IPR018076">
    <property type="entry name" value="T2SS_GspF_dom"/>
</dbReference>
<keyword evidence="6" id="KW-0175">Coiled coil</keyword>
<evidence type="ECO:0000256" key="6">
    <source>
        <dbReference type="SAM" id="Coils"/>
    </source>
</evidence>
<evidence type="ECO:0000259" key="8">
    <source>
        <dbReference type="Pfam" id="PF00482"/>
    </source>
</evidence>
<evidence type="ECO:0000256" key="1">
    <source>
        <dbReference type="ARBA" id="ARBA00004651"/>
    </source>
</evidence>
<comment type="caution">
    <text evidence="9">The sequence shown here is derived from an EMBL/GenBank/DDBJ whole genome shotgun (WGS) entry which is preliminary data.</text>
</comment>
<feature type="transmembrane region" description="Helical" evidence="7">
    <location>
        <begin position="125"/>
        <end position="149"/>
    </location>
</feature>
<keyword evidence="3 7" id="KW-0812">Transmembrane</keyword>
<protein>
    <submittedName>
        <fullName evidence="9">Tight adherence protein B</fullName>
    </submittedName>
</protein>
<evidence type="ECO:0000313" key="10">
    <source>
        <dbReference type="Proteomes" id="UP001160142"/>
    </source>
</evidence>
<feature type="coiled-coil region" evidence="6">
    <location>
        <begin position="238"/>
        <end position="265"/>
    </location>
</feature>
<keyword evidence="5 7" id="KW-0472">Membrane</keyword>
<feature type="transmembrane region" description="Helical" evidence="7">
    <location>
        <begin position="155"/>
        <end position="172"/>
    </location>
</feature>
<dbReference type="PANTHER" id="PTHR35007:SF4">
    <property type="entry name" value="CONSERVED TRANSMEMBRANE PROTEIN-RELATED"/>
    <property type="match status" value="1"/>
</dbReference>
<dbReference type="EMBL" id="JARXVQ010000001">
    <property type="protein sequence ID" value="MDH6181837.1"/>
    <property type="molecule type" value="Genomic_DNA"/>
</dbReference>
<dbReference type="Proteomes" id="UP001160142">
    <property type="component" value="Unassembled WGS sequence"/>
</dbReference>
<gene>
    <name evidence="9" type="ORF">M2152_002019</name>
</gene>
<keyword evidence="4 7" id="KW-1133">Transmembrane helix</keyword>
<evidence type="ECO:0000256" key="7">
    <source>
        <dbReference type="SAM" id="Phobius"/>
    </source>
</evidence>
<reference evidence="9 10" key="1">
    <citation type="submission" date="2023-04" db="EMBL/GenBank/DDBJ databases">
        <title>Genome Encyclopedia of Bacteria and Archaea VI: Functional Genomics of Type Strains.</title>
        <authorList>
            <person name="Whitman W."/>
        </authorList>
    </citation>
    <scope>NUCLEOTIDE SEQUENCE [LARGE SCALE GENOMIC DNA]</scope>
    <source>
        <strain evidence="9 10">SG_E_30_P1</strain>
    </source>
</reference>
<evidence type="ECO:0000313" key="9">
    <source>
        <dbReference type="EMBL" id="MDH6181837.1"/>
    </source>
</evidence>
<comment type="subcellular location">
    <subcellularLocation>
        <location evidence="1">Cell membrane</location>
        <topology evidence="1">Multi-pass membrane protein</topology>
    </subcellularLocation>
</comment>